<dbReference type="Proteomes" id="UP001604336">
    <property type="component" value="Unassembled WGS sequence"/>
</dbReference>
<dbReference type="Pfam" id="PF07765">
    <property type="entry name" value="KIP1"/>
    <property type="match status" value="1"/>
</dbReference>
<dbReference type="EMBL" id="JBFOLK010000149">
    <property type="protein sequence ID" value="KAL2455923.1"/>
    <property type="molecule type" value="Genomic_DNA"/>
</dbReference>
<evidence type="ECO:0000313" key="6">
    <source>
        <dbReference type="Proteomes" id="UP001604336"/>
    </source>
</evidence>
<keyword evidence="1 2" id="KW-0175">Coiled coil</keyword>
<dbReference type="InterPro" id="IPR056888">
    <property type="entry name" value="NET2A-D/KIP1-like_dom"/>
</dbReference>
<dbReference type="Pfam" id="PF25014">
    <property type="entry name" value="NET2A"/>
    <property type="match status" value="1"/>
</dbReference>
<protein>
    <submittedName>
        <fullName evidence="5">Protein NETWORKED 2D</fullName>
    </submittedName>
</protein>
<evidence type="ECO:0000256" key="1">
    <source>
        <dbReference type="ARBA" id="ARBA00023054"/>
    </source>
</evidence>
<dbReference type="PANTHER" id="PTHR31631:SF0">
    <property type="entry name" value="PROTEIN NETWORKED 2D"/>
    <property type="match status" value="1"/>
</dbReference>
<evidence type="ECO:0000259" key="4">
    <source>
        <dbReference type="PROSITE" id="PS51774"/>
    </source>
</evidence>
<feature type="coiled-coil region" evidence="2">
    <location>
        <begin position="509"/>
        <end position="567"/>
    </location>
</feature>
<accession>A0ABD1NWC3</accession>
<keyword evidence="6" id="KW-1185">Reference proteome</keyword>
<feature type="compositionally biased region" description="Basic and acidic residues" evidence="3">
    <location>
        <begin position="637"/>
        <end position="667"/>
    </location>
</feature>
<feature type="compositionally biased region" description="Basic and acidic residues" evidence="3">
    <location>
        <begin position="590"/>
        <end position="619"/>
    </location>
</feature>
<feature type="compositionally biased region" description="Basic and acidic residues" evidence="3">
    <location>
        <begin position="678"/>
        <end position="690"/>
    </location>
</feature>
<dbReference type="PROSITE" id="PS51774">
    <property type="entry name" value="NAB"/>
    <property type="match status" value="1"/>
</dbReference>
<organism evidence="5 6">
    <name type="scientific">Abeliophyllum distichum</name>
    <dbReference type="NCBI Taxonomy" id="126358"/>
    <lineage>
        <taxon>Eukaryota</taxon>
        <taxon>Viridiplantae</taxon>
        <taxon>Streptophyta</taxon>
        <taxon>Embryophyta</taxon>
        <taxon>Tracheophyta</taxon>
        <taxon>Spermatophyta</taxon>
        <taxon>Magnoliopsida</taxon>
        <taxon>eudicotyledons</taxon>
        <taxon>Gunneridae</taxon>
        <taxon>Pentapetalae</taxon>
        <taxon>asterids</taxon>
        <taxon>lamiids</taxon>
        <taxon>Lamiales</taxon>
        <taxon>Oleaceae</taxon>
        <taxon>Forsythieae</taxon>
        <taxon>Abeliophyllum</taxon>
    </lineage>
</organism>
<gene>
    <name evidence="5" type="ORF">Adt_47036</name>
</gene>
<dbReference type="InterPro" id="IPR056889">
    <property type="entry name" value="NET2A-D/KIP1-like_C"/>
</dbReference>
<evidence type="ECO:0000256" key="2">
    <source>
        <dbReference type="SAM" id="Coils"/>
    </source>
</evidence>
<dbReference type="InterPro" id="IPR011684">
    <property type="entry name" value="NAB"/>
</dbReference>
<feature type="compositionally biased region" description="Basic and acidic residues" evidence="3">
    <location>
        <begin position="425"/>
        <end position="439"/>
    </location>
</feature>
<comment type="caution">
    <text evidence="5">The sequence shown here is derived from an EMBL/GenBank/DDBJ whole genome shotgun (WGS) entry which is preliminary data.</text>
</comment>
<proteinExistence type="predicted"/>
<feature type="compositionally biased region" description="Polar residues" evidence="3">
    <location>
        <begin position="142"/>
        <end position="158"/>
    </location>
</feature>
<dbReference type="Pfam" id="PF24918">
    <property type="entry name" value="NET2A_C"/>
    <property type="match status" value="1"/>
</dbReference>
<feature type="region of interest" description="Disordered" evidence="3">
    <location>
        <begin position="425"/>
        <end position="451"/>
    </location>
</feature>
<feature type="region of interest" description="Disordered" evidence="3">
    <location>
        <begin position="139"/>
        <end position="158"/>
    </location>
</feature>
<feature type="coiled-coil region" evidence="2">
    <location>
        <begin position="379"/>
        <end position="420"/>
    </location>
</feature>
<dbReference type="PANTHER" id="PTHR31631">
    <property type="entry name" value="PROTEIN NETWORKED 2D"/>
    <property type="match status" value="1"/>
</dbReference>
<evidence type="ECO:0000256" key="3">
    <source>
        <dbReference type="SAM" id="MobiDB-lite"/>
    </source>
</evidence>
<feature type="domain" description="NAB" evidence="4">
    <location>
        <begin position="137"/>
        <end position="223"/>
    </location>
</feature>
<dbReference type="AlphaFoldDB" id="A0ABD1NWC3"/>
<feature type="region of interest" description="Disordered" evidence="3">
    <location>
        <begin position="590"/>
        <end position="707"/>
    </location>
</feature>
<name>A0ABD1NWC3_9LAMI</name>
<evidence type="ECO:0000313" key="5">
    <source>
        <dbReference type="EMBL" id="KAL2455923.1"/>
    </source>
</evidence>
<reference evidence="6" key="1">
    <citation type="submission" date="2024-07" db="EMBL/GenBank/DDBJ databases">
        <title>Two chromosome-level genome assemblies of Korean endemic species Abeliophyllum distichum and Forsythia ovata (Oleaceae).</title>
        <authorList>
            <person name="Jang H."/>
        </authorList>
    </citation>
    <scope>NUCLEOTIDE SEQUENCE [LARGE SCALE GENOMIC DNA]</scope>
</reference>
<feature type="coiled-coil region" evidence="2">
    <location>
        <begin position="851"/>
        <end position="920"/>
    </location>
</feature>
<sequence>MNVILQLNNHHSDTSLIDALSFPFDDRMALIAALIDPKSYQGNVLAQIQSAIYKDFMATITFNDNDLQLDSRWHNRLLYEGFVDSDFEYEEEPLPTQDLQAFAVNVDLRMDDIAGKQGNADDIDYNDSDELQSLVSDDKGNAATTRRQHSFNPNTDIENSSFSVDMEVKVQDMLKLIDEDGDSFAKRAEMYYQKRPELIQFVEESFRAFRALAERYDHLSKDLQNANHTLGTVCPEKLQFAVDEDYESSSPGFRKNSEVPKLNKAAIKYLKNLKTTGSEQFQVNKYSEPVESNEIVAKSGLSKSEALEQIDKLQKDILVLETVKEFLKTSYESGIAKYRGLEDQIMEMQQKLCSLQDEFNVENVVEDAEVHTLMAETALKSCEETLINLQEKQDIYSQEAREEYNKIEDASRRLKSLRHEYLYDETDDKRPTENDESKKVGHLSESSTKEADEVILEKHVVEEMWEKKAPVDPGSLESLAVTELTEKIDELVNKVISLETGMSSQNVLITSLRTEADDLHAKIRDLENEKETLINGTHNISSRVKELEERLQMIQELSKNVEDQNNNFHANFIETRSSFDHLSEKLTSVKPDEAREVTDSLQDNKDPVDKVKLQDDLKNQKVMPSPGHVDKNSSALKTEDGEKVKDGDITDQGREASDHNRQTEGKKVTKKTVTILDPKPEENVSEEHSAQRGNELLNNESQGDEEKKEELNWQLMLLHGLEDREKILLDEYTTILRNYKDMKRKLSDMEKKARDAKFETTVQIRGTKSAIAKRDAEIRKLRQRLKLLQGNLGENNDFELNDDANLPIKNEEDKIKFVFIDKDPAISVVEEKLQRDIDAIRDENLDFWLRFSTAFQQIKKFKTEVQDLQDEVSKLNEKKNQERRITPDLKPDYRLTYKHLREIQTELTVWVEQNMSLKNELNRRFESLCHIEEEIKKVFEGFEEDEIVLRSYQAAKFQGEIFNMKHEYKKIGEELQAGLDRVSEFQLESESTLRKLNDEFGISGDQPQSRHSMNRPRVPLRVFIFGAKPKKHRHSIFSCIRPNKKFKALRGGISKKSH</sequence>